<dbReference type="Gene3D" id="1.20.1560.10">
    <property type="entry name" value="ABC transporter type 1, transmembrane domain"/>
    <property type="match status" value="1"/>
</dbReference>
<accession>A0ABN3CJV4</accession>
<feature type="transmembrane region" description="Helical" evidence="7">
    <location>
        <begin position="250"/>
        <end position="271"/>
    </location>
</feature>
<proteinExistence type="predicted"/>
<organism evidence="10 11">
    <name type="scientific">Nonomuraea monospora</name>
    <dbReference type="NCBI Taxonomy" id="568818"/>
    <lineage>
        <taxon>Bacteria</taxon>
        <taxon>Bacillati</taxon>
        <taxon>Actinomycetota</taxon>
        <taxon>Actinomycetes</taxon>
        <taxon>Streptosporangiales</taxon>
        <taxon>Streptosporangiaceae</taxon>
        <taxon>Nonomuraea</taxon>
    </lineage>
</organism>
<keyword evidence="6 7" id="KW-0472">Membrane</keyword>
<evidence type="ECO:0000256" key="6">
    <source>
        <dbReference type="ARBA" id="ARBA00023136"/>
    </source>
</evidence>
<feature type="transmembrane region" description="Helical" evidence="7">
    <location>
        <begin position="25"/>
        <end position="47"/>
    </location>
</feature>
<feature type="domain" description="ABC transmembrane type-1" evidence="9">
    <location>
        <begin position="27"/>
        <end position="306"/>
    </location>
</feature>
<evidence type="ECO:0000256" key="2">
    <source>
        <dbReference type="ARBA" id="ARBA00022692"/>
    </source>
</evidence>
<feature type="domain" description="ABC transporter" evidence="8">
    <location>
        <begin position="347"/>
        <end position="578"/>
    </location>
</feature>
<dbReference type="InterPro" id="IPR039421">
    <property type="entry name" value="Type_1_exporter"/>
</dbReference>
<evidence type="ECO:0000259" key="9">
    <source>
        <dbReference type="PROSITE" id="PS50929"/>
    </source>
</evidence>
<dbReference type="InterPro" id="IPR003439">
    <property type="entry name" value="ABC_transporter-like_ATP-bd"/>
</dbReference>
<reference evidence="10 11" key="1">
    <citation type="journal article" date="2019" name="Int. J. Syst. Evol. Microbiol.">
        <title>The Global Catalogue of Microorganisms (GCM) 10K type strain sequencing project: providing services to taxonomists for standard genome sequencing and annotation.</title>
        <authorList>
            <consortium name="The Broad Institute Genomics Platform"/>
            <consortium name="The Broad Institute Genome Sequencing Center for Infectious Disease"/>
            <person name="Wu L."/>
            <person name="Ma J."/>
        </authorList>
    </citation>
    <scope>NUCLEOTIDE SEQUENCE [LARGE SCALE GENOMIC DNA]</scope>
    <source>
        <strain evidence="10 11">JCM 16114</strain>
    </source>
</reference>
<keyword evidence="4 10" id="KW-0067">ATP-binding</keyword>
<evidence type="ECO:0000256" key="5">
    <source>
        <dbReference type="ARBA" id="ARBA00022989"/>
    </source>
</evidence>
<dbReference type="InterPro" id="IPR003593">
    <property type="entry name" value="AAA+_ATPase"/>
</dbReference>
<dbReference type="EMBL" id="BAAAQX010000013">
    <property type="protein sequence ID" value="GAA2209725.1"/>
    <property type="molecule type" value="Genomic_DNA"/>
</dbReference>
<dbReference type="PANTHER" id="PTHR43394:SF1">
    <property type="entry name" value="ATP-BINDING CASSETTE SUB-FAMILY B MEMBER 10, MITOCHONDRIAL"/>
    <property type="match status" value="1"/>
</dbReference>
<dbReference type="CDD" id="cd18551">
    <property type="entry name" value="ABC_6TM_LmrA_like"/>
    <property type="match status" value="1"/>
</dbReference>
<evidence type="ECO:0000256" key="1">
    <source>
        <dbReference type="ARBA" id="ARBA00004651"/>
    </source>
</evidence>
<keyword evidence="2 7" id="KW-0812">Transmembrane</keyword>
<feature type="transmembrane region" description="Helical" evidence="7">
    <location>
        <begin position="283"/>
        <end position="304"/>
    </location>
</feature>
<evidence type="ECO:0000256" key="7">
    <source>
        <dbReference type="SAM" id="Phobius"/>
    </source>
</evidence>
<dbReference type="PROSITE" id="PS00211">
    <property type="entry name" value="ABC_TRANSPORTER_1"/>
    <property type="match status" value="1"/>
</dbReference>
<dbReference type="InterPro" id="IPR036640">
    <property type="entry name" value="ABC1_TM_sf"/>
</dbReference>
<keyword evidence="3" id="KW-0547">Nucleotide-binding</keyword>
<dbReference type="SMART" id="SM00382">
    <property type="entry name" value="AAA"/>
    <property type="match status" value="1"/>
</dbReference>
<dbReference type="PROSITE" id="PS50893">
    <property type="entry name" value="ABC_TRANSPORTER_2"/>
    <property type="match status" value="1"/>
</dbReference>
<dbReference type="InterPro" id="IPR011527">
    <property type="entry name" value="ABC1_TM_dom"/>
</dbReference>
<name>A0ABN3CJV4_9ACTN</name>
<sequence>MPSPEPPERVGVRHLLRLTTAHRPAMAVAAVLSLIGTGLGMAQPLLAKNAIDAAGAGRPFGGALAALAALFAAQAAVEASGRYVLGRTAEHLLLRLRTALIGRLLRLPMAEYARRRRADLVTRVTADVGQLREVVADTAVDVATSALTAAAAIALMVWLDPVLFTFILIVIAVAAALVEVALSGIRTASERVQAGVGAVGAELDRALSAIRTVRVCRAEERESAAIGAAAREACSAGVRAAKLTAAVHPVMALAANGSFLVMLFVGGIRVATGTTSLGDLVAVLMYALFLVVPVAALFEGLATVRRALGALQRVHEIMELPVERDRPEPSAAPEPPPLHEAGPPAALAFRDVWFGYPGRRVLRGVSFSVPEHAHIALVGASGAGKSTIFALAGRFHDPDSGVILFDGVPADLLGRQACRARIGVVEQDAPLLHGTLRDNIVYALPHADDARVEHVVDLAGLRPVVERLPGGLDSPVGEHGALLSGGERQRVAIARALLPRPRLLLMDEPTAHLDPAAEAALAATTTALARESALLTIAHRLSTIRTADRILVLDQGRVSAEGTYDELLATSPVFRAFAR</sequence>
<dbReference type="PROSITE" id="PS50929">
    <property type="entry name" value="ABC_TM1F"/>
    <property type="match status" value="1"/>
</dbReference>
<dbReference type="InterPro" id="IPR027417">
    <property type="entry name" value="P-loop_NTPase"/>
</dbReference>
<dbReference type="Pfam" id="PF00664">
    <property type="entry name" value="ABC_membrane"/>
    <property type="match status" value="1"/>
</dbReference>
<comment type="subcellular location">
    <subcellularLocation>
        <location evidence="1">Cell membrane</location>
        <topology evidence="1">Multi-pass membrane protein</topology>
    </subcellularLocation>
</comment>
<evidence type="ECO:0000313" key="11">
    <source>
        <dbReference type="Proteomes" id="UP001499843"/>
    </source>
</evidence>
<dbReference type="Proteomes" id="UP001499843">
    <property type="component" value="Unassembled WGS sequence"/>
</dbReference>
<dbReference type="SUPFAM" id="SSF90123">
    <property type="entry name" value="ABC transporter transmembrane region"/>
    <property type="match status" value="1"/>
</dbReference>
<feature type="transmembrane region" description="Helical" evidence="7">
    <location>
        <begin position="59"/>
        <end position="77"/>
    </location>
</feature>
<evidence type="ECO:0000259" key="8">
    <source>
        <dbReference type="PROSITE" id="PS50893"/>
    </source>
</evidence>
<keyword evidence="11" id="KW-1185">Reference proteome</keyword>
<dbReference type="Pfam" id="PF00005">
    <property type="entry name" value="ABC_tran"/>
    <property type="match status" value="1"/>
</dbReference>
<comment type="caution">
    <text evidence="10">The sequence shown here is derived from an EMBL/GenBank/DDBJ whole genome shotgun (WGS) entry which is preliminary data.</text>
</comment>
<protein>
    <submittedName>
        <fullName evidence="10">ABC transporter ATP-binding protein</fullName>
    </submittedName>
</protein>
<keyword evidence="5 7" id="KW-1133">Transmembrane helix</keyword>
<dbReference type="Gene3D" id="3.40.50.300">
    <property type="entry name" value="P-loop containing nucleotide triphosphate hydrolases"/>
    <property type="match status" value="1"/>
</dbReference>
<dbReference type="SUPFAM" id="SSF52540">
    <property type="entry name" value="P-loop containing nucleoside triphosphate hydrolases"/>
    <property type="match status" value="1"/>
</dbReference>
<gene>
    <name evidence="10" type="ORF">GCM10009850_051840</name>
</gene>
<dbReference type="GO" id="GO:0005524">
    <property type="term" value="F:ATP binding"/>
    <property type="evidence" value="ECO:0007669"/>
    <property type="project" value="UniProtKB-KW"/>
</dbReference>
<dbReference type="PANTHER" id="PTHR43394">
    <property type="entry name" value="ATP-DEPENDENT PERMEASE MDL1, MITOCHONDRIAL"/>
    <property type="match status" value="1"/>
</dbReference>
<evidence type="ECO:0000313" key="10">
    <source>
        <dbReference type="EMBL" id="GAA2209725.1"/>
    </source>
</evidence>
<evidence type="ECO:0000256" key="3">
    <source>
        <dbReference type="ARBA" id="ARBA00022741"/>
    </source>
</evidence>
<feature type="transmembrane region" description="Helical" evidence="7">
    <location>
        <begin position="163"/>
        <end position="182"/>
    </location>
</feature>
<dbReference type="InterPro" id="IPR017871">
    <property type="entry name" value="ABC_transporter-like_CS"/>
</dbReference>
<evidence type="ECO:0000256" key="4">
    <source>
        <dbReference type="ARBA" id="ARBA00022840"/>
    </source>
</evidence>